<proteinExistence type="predicted"/>
<dbReference type="Gene3D" id="3.40.50.150">
    <property type="entry name" value="Vaccinia Virus protein VP39"/>
    <property type="match status" value="1"/>
</dbReference>
<name>W1XK62_9ZZZZ</name>
<feature type="non-terminal residue" evidence="6">
    <location>
        <position position="1"/>
    </location>
</feature>
<keyword evidence="2 6" id="KW-0808">Transferase</keyword>
<evidence type="ECO:0000256" key="1">
    <source>
        <dbReference type="ARBA" id="ARBA00022603"/>
    </source>
</evidence>
<comment type="caution">
    <text evidence="6">The sequence shown here is derived from an EMBL/GenBank/DDBJ whole genome shotgun (WGS) entry which is preliminary data.</text>
</comment>
<feature type="domain" description="SAM-dependent MTase RsmB/NOP-type" evidence="5">
    <location>
        <begin position="1"/>
        <end position="41"/>
    </location>
</feature>
<dbReference type="GO" id="GO:0003723">
    <property type="term" value="F:RNA binding"/>
    <property type="evidence" value="ECO:0007669"/>
    <property type="project" value="UniProtKB-KW"/>
</dbReference>
<accession>W1XK62</accession>
<reference evidence="6" key="1">
    <citation type="submission" date="2013-12" db="EMBL/GenBank/DDBJ databases">
        <title>A Varibaculum cambriense genome reconstructed from a premature infant gut community with otherwise low bacterial novelty that shifts toward anaerobic metabolism during the third week of life.</title>
        <authorList>
            <person name="Brown C.T."/>
            <person name="Sharon I."/>
            <person name="Thomas B.C."/>
            <person name="Castelle C.J."/>
            <person name="Morowitz M.J."/>
            <person name="Banfield J.F."/>
        </authorList>
    </citation>
    <scope>NUCLEOTIDE SEQUENCE</scope>
</reference>
<dbReference type="SUPFAM" id="SSF53335">
    <property type="entry name" value="S-adenosyl-L-methionine-dependent methyltransferases"/>
    <property type="match status" value="1"/>
</dbReference>
<keyword evidence="1 6" id="KW-0489">Methyltransferase</keyword>
<protein>
    <submittedName>
        <fullName evidence="6">Ribosomal RNA small subunit methyltransferase B</fullName>
    </submittedName>
</protein>
<dbReference type="GO" id="GO:0008168">
    <property type="term" value="F:methyltransferase activity"/>
    <property type="evidence" value="ECO:0007669"/>
    <property type="project" value="UniProtKB-KW"/>
</dbReference>
<dbReference type="InterPro" id="IPR001678">
    <property type="entry name" value="MeTrfase_RsmB-F_NOP2_dom"/>
</dbReference>
<keyword evidence="3" id="KW-0949">S-adenosyl-L-methionine</keyword>
<organism evidence="6">
    <name type="scientific">human gut metagenome</name>
    <dbReference type="NCBI Taxonomy" id="408170"/>
    <lineage>
        <taxon>unclassified sequences</taxon>
        <taxon>metagenomes</taxon>
        <taxon>organismal metagenomes</taxon>
    </lineage>
</organism>
<evidence type="ECO:0000256" key="4">
    <source>
        <dbReference type="ARBA" id="ARBA00022884"/>
    </source>
</evidence>
<sequence length="41" mass="4569">EGMTVVDLCSAPGGKTTHIAEILFLFEQVLFLFHLTDSLQF</sequence>
<evidence type="ECO:0000259" key="5">
    <source>
        <dbReference type="PROSITE" id="PS51686"/>
    </source>
</evidence>
<evidence type="ECO:0000313" key="6">
    <source>
        <dbReference type="EMBL" id="ETJ29219.1"/>
    </source>
</evidence>
<keyword evidence="4" id="KW-0694">RNA-binding</keyword>
<dbReference type="PROSITE" id="PS51686">
    <property type="entry name" value="SAM_MT_RSMB_NOP"/>
    <property type="match status" value="1"/>
</dbReference>
<dbReference type="InterPro" id="IPR029063">
    <property type="entry name" value="SAM-dependent_MTases_sf"/>
</dbReference>
<dbReference type="GO" id="GO:0032259">
    <property type="term" value="P:methylation"/>
    <property type="evidence" value="ECO:0007669"/>
    <property type="project" value="UniProtKB-KW"/>
</dbReference>
<evidence type="ECO:0000256" key="3">
    <source>
        <dbReference type="ARBA" id="ARBA00022691"/>
    </source>
</evidence>
<evidence type="ECO:0000256" key="2">
    <source>
        <dbReference type="ARBA" id="ARBA00022679"/>
    </source>
</evidence>
<gene>
    <name evidence="6" type="ORF">Q604_UNBC16234G0001</name>
</gene>
<dbReference type="Pfam" id="PF01189">
    <property type="entry name" value="Methyltr_RsmB-F"/>
    <property type="match status" value="1"/>
</dbReference>
<dbReference type="InterPro" id="IPR049560">
    <property type="entry name" value="MeTrfase_RsmB-F_NOP2_cat"/>
</dbReference>
<dbReference type="EMBL" id="AZMM01016234">
    <property type="protein sequence ID" value="ETJ29219.1"/>
    <property type="molecule type" value="Genomic_DNA"/>
</dbReference>
<dbReference type="AlphaFoldDB" id="W1XK62"/>